<proteinExistence type="inferred from homology"/>
<dbReference type="SUPFAM" id="SSF52096">
    <property type="entry name" value="ClpP/crotonase"/>
    <property type="match status" value="1"/>
</dbReference>
<sequence length="260" mass="26877">MQAGAYEFITVTREDRVTVLTINRPTAYNALNAAAHEEMAAAFDAFAADDDQWVAILTGAGRAFCAGHDLKQQAAGGGLVTPTSGFGGLTGRFDLTKPVIAAVNGAAMGGGFELALACDIVVASAAALFALPEPKVGLAALAGGMQRLPRAVGLKRAMALMLTGRRVSAREGLDLGFVTEVVDGDPLPAARAVAAEILACSPLSVRATKEAVLRGLTVPLEQALAEQWDYPAMRRMLASDDAAEGPAAFAAKRAPVWTGR</sequence>
<dbReference type="CDD" id="cd06558">
    <property type="entry name" value="crotonase-like"/>
    <property type="match status" value="1"/>
</dbReference>
<dbReference type="Gene3D" id="3.90.226.10">
    <property type="entry name" value="2-enoyl-CoA Hydratase, Chain A, domain 1"/>
    <property type="match status" value="1"/>
</dbReference>
<comment type="similarity">
    <text evidence="1 3">Belongs to the enoyl-CoA hydratase/isomerase family.</text>
</comment>
<dbReference type="GO" id="GO:0006635">
    <property type="term" value="P:fatty acid beta-oxidation"/>
    <property type="evidence" value="ECO:0007669"/>
    <property type="project" value="TreeGrafter"/>
</dbReference>
<dbReference type="EC" id="4.2.1.17" evidence="4"/>
<dbReference type="PANTHER" id="PTHR11941">
    <property type="entry name" value="ENOYL-COA HYDRATASE-RELATED"/>
    <property type="match status" value="1"/>
</dbReference>
<dbReference type="Pfam" id="PF00378">
    <property type="entry name" value="ECH_1"/>
    <property type="match status" value="1"/>
</dbReference>
<evidence type="ECO:0000313" key="4">
    <source>
        <dbReference type="EMBL" id="AWB25284.1"/>
    </source>
</evidence>
<dbReference type="RefSeq" id="WP_099956953.1">
    <property type="nucleotide sequence ID" value="NZ_CP028844.1"/>
</dbReference>
<accession>A0A2R4WUS1</accession>
<dbReference type="FunFam" id="3.90.226.10:FF:000009">
    <property type="entry name" value="Carnitinyl-CoA dehydratase"/>
    <property type="match status" value="1"/>
</dbReference>
<dbReference type="OrthoDB" id="7271016at2"/>
<dbReference type="PANTHER" id="PTHR11941:SF54">
    <property type="entry name" value="ENOYL-COA HYDRATASE, MITOCHONDRIAL"/>
    <property type="match status" value="1"/>
</dbReference>
<evidence type="ECO:0000256" key="1">
    <source>
        <dbReference type="ARBA" id="ARBA00005254"/>
    </source>
</evidence>
<keyword evidence="5" id="KW-1185">Reference proteome</keyword>
<name>A0A2R4WUS1_9HYPH</name>
<dbReference type="Proteomes" id="UP000244755">
    <property type="component" value="Chromosome 2"/>
</dbReference>
<organism evidence="4 5">
    <name type="scientific">Methylobacterium currus</name>
    <dbReference type="NCBI Taxonomy" id="2051553"/>
    <lineage>
        <taxon>Bacteria</taxon>
        <taxon>Pseudomonadati</taxon>
        <taxon>Pseudomonadota</taxon>
        <taxon>Alphaproteobacteria</taxon>
        <taxon>Hyphomicrobiales</taxon>
        <taxon>Methylobacteriaceae</taxon>
        <taxon>Methylobacterium</taxon>
    </lineage>
</organism>
<dbReference type="KEGG" id="mee:DA075_30620"/>
<dbReference type="EMBL" id="CP028844">
    <property type="protein sequence ID" value="AWB25284.1"/>
    <property type="molecule type" value="Genomic_DNA"/>
</dbReference>
<dbReference type="InterPro" id="IPR029045">
    <property type="entry name" value="ClpP/crotonase-like_dom_sf"/>
</dbReference>
<evidence type="ECO:0000256" key="2">
    <source>
        <dbReference type="ARBA" id="ARBA00023239"/>
    </source>
</evidence>
<dbReference type="InterPro" id="IPR014748">
    <property type="entry name" value="Enoyl-CoA_hydra_C"/>
</dbReference>
<dbReference type="InterPro" id="IPR001753">
    <property type="entry name" value="Enoyl-CoA_hydra/iso"/>
</dbReference>
<dbReference type="PROSITE" id="PS00166">
    <property type="entry name" value="ENOYL_COA_HYDRATASE"/>
    <property type="match status" value="1"/>
</dbReference>
<dbReference type="AlphaFoldDB" id="A0A2R4WUS1"/>
<keyword evidence="2 4" id="KW-0456">Lyase</keyword>
<protein>
    <submittedName>
        <fullName evidence="4">Enoyl-CoA hydratase</fullName>
        <ecNumber evidence="4">4.2.1.17</ecNumber>
    </submittedName>
</protein>
<reference evidence="4 5" key="1">
    <citation type="submission" date="2018-04" db="EMBL/GenBank/DDBJ databases">
        <title>Methylobacterium sp. PR1016A genome.</title>
        <authorList>
            <person name="Park W."/>
        </authorList>
    </citation>
    <scope>NUCLEOTIDE SEQUENCE [LARGE SCALE GENOMIC DNA]</scope>
    <source>
        <strain evidence="4 5">PR1016A</strain>
    </source>
</reference>
<evidence type="ECO:0000313" key="5">
    <source>
        <dbReference type="Proteomes" id="UP000244755"/>
    </source>
</evidence>
<dbReference type="GO" id="GO:0004300">
    <property type="term" value="F:enoyl-CoA hydratase activity"/>
    <property type="evidence" value="ECO:0007669"/>
    <property type="project" value="UniProtKB-EC"/>
</dbReference>
<gene>
    <name evidence="4" type="ORF">DA075_30620</name>
</gene>
<evidence type="ECO:0000256" key="3">
    <source>
        <dbReference type="RuleBase" id="RU003707"/>
    </source>
</evidence>
<dbReference type="InterPro" id="IPR018376">
    <property type="entry name" value="Enoyl-CoA_hyd/isom_CS"/>
</dbReference>
<dbReference type="Gene3D" id="1.10.12.10">
    <property type="entry name" value="Lyase 2-enoyl-coa Hydratase, Chain A, domain 2"/>
    <property type="match status" value="1"/>
</dbReference>